<evidence type="ECO:0000256" key="4">
    <source>
        <dbReference type="ARBA" id="ARBA00022729"/>
    </source>
</evidence>
<evidence type="ECO:0000256" key="7">
    <source>
        <dbReference type="SAM" id="SignalP"/>
    </source>
</evidence>
<accession>A0A830CYW6</accession>
<dbReference type="InterPro" id="IPR052941">
    <property type="entry name" value="StomDev_PlantInt_Reg"/>
</dbReference>
<keyword evidence="3" id="KW-0433">Leucine-rich repeat</keyword>
<dbReference type="InterPro" id="IPR032675">
    <property type="entry name" value="LRR_dom_sf"/>
</dbReference>
<dbReference type="Pfam" id="PF00560">
    <property type="entry name" value="LRR_1"/>
    <property type="match status" value="1"/>
</dbReference>
<dbReference type="InterPro" id="IPR001611">
    <property type="entry name" value="Leu-rich_rpt"/>
</dbReference>
<gene>
    <name evidence="9" type="ORF">PHJA_002280400</name>
</gene>
<dbReference type="SUPFAM" id="SSF52058">
    <property type="entry name" value="L domain-like"/>
    <property type="match status" value="1"/>
</dbReference>
<keyword evidence="2" id="KW-1003">Cell membrane</keyword>
<keyword evidence="6" id="KW-0472">Membrane</keyword>
<dbReference type="Pfam" id="PF23598">
    <property type="entry name" value="LRR_14"/>
    <property type="match status" value="1"/>
</dbReference>
<evidence type="ECO:0000256" key="2">
    <source>
        <dbReference type="ARBA" id="ARBA00022475"/>
    </source>
</evidence>
<keyword evidence="10" id="KW-1185">Reference proteome</keyword>
<dbReference type="AlphaFoldDB" id="A0A830CYW6"/>
<evidence type="ECO:0000256" key="6">
    <source>
        <dbReference type="ARBA" id="ARBA00023136"/>
    </source>
</evidence>
<evidence type="ECO:0000313" key="10">
    <source>
        <dbReference type="Proteomes" id="UP000653305"/>
    </source>
</evidence>
<dbReference type="InterPro" id="IPR055414">
    <property type="entry name" value="LRR_R13L4/SHOC2-like"/>
</dbReference>
<keyword evidence="5" id="KW-0677">Repeat</keyword>
<evidence type="ECO:0000256" key="5">
    <source>
        <dbReference type="ARBA" id="ARBA00022737"/>
    </source>
</evidence>
<evidence type="ECO:0000256" key="3">
    <source>
        <dbReference type="ARBA" id="ARBA00022614"/>
    </source>
</evidence>
<dbReference type="SMART" id="SM00369">
    <property type="entry name" value="LRR_TYP"/>
    <property type="match status" value="4"/>
</dbReference>
<dbReference type="EMBL" id="BMAC01000677">
    <property type="protein sequence ID" value="GFQ01365.1"/>
    <property type="molecule type" value="Genomic_DNA"/>
</dbReference>
<dbReference type="Gene3D" id="3.80.10.10">
    <property type="entry name" value="Ribonuclease Inhibitor"/>
    <property type="match status" value="3"/>
</dbReference>
<dbReference type="GO" id="GO:0006952">
    <property type="term" value="P:defense response"/>
    <property type="evidence" value="ECO:0007669"/>
    <property type="project" value="UniProtKB-ARBA"/>
</dbReference>
<feature type="signal peptide" evidence="7">
    <location>
        <begin position="1"/>
        <end position="26"/>
    </location>
</feature>
<dbReference type="GO" id="GO:0005886">
    <property type="term" value="C:plasma membrane"/>
    <property type="evidence" value="ECO:0007669"/>
    <property type="project" value="UniProtKB-SubCell"/>
</dbReference>
<dbReference type="Proteomes" id="UP000653305">
    <property type="component" value="Unassembled WGS sequence"/>
</dbReference>
<organism evidence="9 10">
    <name type="scientific">Phtheirospermum japonicum</name>
    <dbReference type="NCBI Taxonomy" id="374723"/>
    <lineage>
        <taxon>Eukaryota</taxon>
        <taxon>Viridiplantae</taxon>
        <taxon>Streptophyta</taxon>
        <taxon>Embryophyta</taxon>
        <taxon>Tracheophyta</taxon>
        <taxon>Spermatophyta</taxon>
        <taxon>Magnoliopsida</taxon>
        <taxon>eudicotyledons</taxon>
        <taxon>Gunneridae</taxon>
        <taxon>Pentapetalae</taxon>
        <taxon>asterids</taxon>
        <taxon>lamiids</taxon>
        <taxon>Lamiales</taxon>
        <taxon>Orobanchaceae</taxon>
        <taxon>Orobanchaceae incertae sedis</taxon>
        <taxon>Phtheirospermum</taxon>
    </lineage>
</organism>
<dbReference type="FunFam" id="3.80.10.10:FF:000269">
    <property type="entry name" value="Piriformospora indica-insensitive protein 2"/>
    <property type="match status" value="1"/>
</dbReference>
<dbReference type="GO" id="GO:0051707">
    <property type="term" value="P:response to other organism"/>
    <property type="evidence" value="ECO:0007669"/>
    <property type="project" value="UniProtKB-ARBA"/>
</dbReference>
<dbReference type="InterPro" id="IPR003591">
    <property type="entry name" value="Leu-rich_rpt_typical-subtyp"/>
</dbReference>
<dbReference type="SMART" id="SM00365">
    <property type="entry name" value="LRR_SD22"/>
    <property type="match status" value="2"/>
</dbReference>
<comment type="caution">
    <text evidence="9">The sequence shown here is derived from an EMBL/GenBank/DDBJ whole genome shotgun (WGS) entry which is preliminary data.</text>
</comment>
<feature type="domain" description="Disease resistance R13L4/SHOC-2-like LRR" evidence="8">
    <location>
        <begin position="186"/>
        <end position="295"/>
    </location>
</feature>
<protein>
    <submittedName>
        <fullName evidence="9">Piriformospora indica-insensitive protein 2</fullName>
    </submittedName>
</protein>
<evidence type="ECO:0000313" key="9">
    <source>
        <dbReference type="EMBL" id="GFQ01365.1"/>
    </source>
</evidence>
<dbReference type="PANTHER" id="PTHR48004:SF42">
    <property type="entry name" value="PROTEIN TOO MANY MOUTHS-RELATED"/>
    <property type="match status" value="1"/>
</dbReference>
<proteinExistence type="predicted"/>
<evidence type="ECO:0000259" key="8">
    <source>
        <dbReference type="Pfam" id="PF23598"/>
    </source>
</evidence>
<dbReference type="PRINTS" id="PR00019">
    <property type="entry name" value="LEURICHRPT"/>
</dbReference>
<comment type="subcellular location">
    <subcellularLocation>
        <location evidence="1">Cell membrane</location>
    </subcellularLocation>
</comment>
<name>A0A830CYW6_9LAMI</name>
<keyword evidence="4 7" id="KW-0732">Signal</keyword>
<dbReference type="PANTHER" id="PTHR48004">
    <property type="entry name" value="OS01G0149700 PROTEIN"/>
    <property type="match status" value="1"/>
</dbReference>
<evidence type="ECO:0000256" key="1">
    <source>
        <dbReference type="ARBA" id="ARBA00004236"/>
    </source>
</evidence>
<reference evidence="9" key="1">
    <citation type="submission" date="2020-07" db="EMBL/GenBank/DDBJ databases">
        <title>Ethylene signaling mediates host invasion by parasitic plants.</title>
        <authorList>
            <person name="Yoshida S."/>
        </authorList>
    </citation>
    <scope>NUCLEOTIDE SEQUENCE</scope>
    <source>
        <strain evidence="9">Okayama</strain>
    </source>
</reference>
<dbReference type="FunFam" id="3.80.10.10:FF:000299">
    <property type="entry name" value="Piriformospora indica-insensitive protein 2"/>
    <property type="match status" value="1"/>
</dbReference>
<dbReference type="OrthoDB" id="676979at2759"/>
<sequence>MKKIKSLRLFILILGSILCMSVWCNGENENLVAPMKKAEIEALYSAIEAFVGKWNGSDLYPDPCGWTPIQGVCCDLFDGFWYVTELSIGPIHDNSLNCAQNAKFSPHLFALSHLKSLSFFNCFNSPFQYPISIPTPNWEALASLESLEFRSNRGLTGRIPSTFGKLKNLKSLVLVENGLNGELQPSIGNLLNLKRLNLAGNSFAGKIPDNFGGLNRLLILDMSRNSLSGSFPLTFGGLTSLLKLDLSYNRLEGRIIPREMGNLKNLTLLDLSQNKISGGLTKSLENLSSLRELVLSNNPIGGGLMILEWRNLMGLGALDLSNTSLTGGIPESMSELKGLRFLGLHDNMLTGDVLPELENLPNISALYINGNNLTGELKFSELFLEKMGRRLGAWDNPNLCYPTGLITRSYNVPFGVKKCEHQGLKYEIG</sequence>
<feature type="chain" id="PRO_5032785751" evidence="7">
    <location>
        <begin position="27"/>
        <end position="429"/>
    </location>
</feature>